<protein>
    <recommendedName>
        <fullName evidence="1">Nal1 C-terminal domain-containing protein</fullName>
    </recommendedName>
</protein>
<dbReference type="RefSeq" id="WP_336558540.1">
    <property type="nucleotide sequence ID" value="NZ_JBBAYL010000016.1"/>
</dbReference>
<reference evidence="2 3" key="1">
    <citation type="submission" date="2024-03" db="EMBL/GenBank/DDBJ databases">
        <title>First Report of Pectobacterium brasiliscabiei causing potato scab in china.</title>
        <authorList>
            <person name="Handique U."/>
        </authorList>
    </citation>
    <scope>NUCLEOTIDE SEQUENCE [LARGE SCALE GENOMIC DNA]</scope>
    <source>
        <strain evidence="2 3">ZRIMU1503</strain>
    </source>
</reference>
<dbReference type="InterPro" id="IPR057904">
    <property type="entry name" value="Nal1_C"/>
</dbReference>
<dbReference type="SUPFAM" id="SSF50494">
    <property type="entry name" value="Trypsin-like serine proteases"/>
    <property type="match status" value="1"/>
</dbReference>
<evidence type="ECO:0000313" key="2">
    <source>
        <dbReference type="EMBL" id="MEI5611469.1"/>
    </source>
</evidence>
<dbReference type="Pfam" id="PF25819">
    <property type="entry name" value="Nal1_C"/>
    <property type="match status" value="1"/>
</dbReference>
<evidence type="ECO:0000259" key="1">
    <source>
        <dbReference type="Pfam" id="PF25819"/>
    </source>
</evidence>
<name>A0ABU8GGI8_9ACTN</name>
<gene>
    <name evidence="2" type="ORF">WB403_20125</name>
</gene>
<accession>A0ABU8GGI8</accession>
<organism evidence="2 3">
    <name type="scientific">Streptomyces brasiliscabiei</name>
    <dbReference type="NCBI Taxonomy" id="2736302"/>
    <lineage>
        <taxon>Bacteria</taxon>
        <taxon>Bacillati</taxon>
        <taxon>Actinomycetota</taxon>
        <taxon>Actinomycetes</taxon>
        <taxon>Kitasatosporales</taxon>
        <taxon>Streptomycetaceae</taxon>
        <taxon>Streptomyces</taxon>
    </lineage>
</organism>
<dbReference type="EMBL" id="JBBAYM010000012">
    <property type="protein sequence ID" value="MEI5611469.1"/>
    <property type="molecule type" value="Genomic_DNA"/>
</dbReference>
<feature type="domain" description="Nal1 C-terminal" evidence="1">
    <location>
        <begin position="273"/>
        <end position="354"/>
    </location>
</feature>
<keyword evidence="3" id="KW-1185">Reference proteome</keyword>
<comment type="caution">
    <text evidence="2">The sequence shown here is derived from an EMBL/GenBank/DDBJ whole genome shotgun (WGS) entry which is preliminary data.</text>
</comment>
<sequence>MAGLASVKPRWDDDLLMAKAAAEQQLLVAHQVAGAPRLRTGRPMLQGLITDGVAEEDLLLAFAQKALGPGAEHKLSSFENIVGVGIREKLRDGRPAGEPSVAVYVIKKQPVEEIDAEAVVPEKINGILTDVVESGEFVAFSARTRHRPAPSGVSLGHFSGTTGTLGFAARPNGRNGDPGDVYIVGCNHVLACDNAAGMGDALLQPAAEDGGTPADDILGVLAGWEPLRFGWWFGWRRNQVDVAMVTVDTPAESVCPLAYGVGPIDRVVRPGDLGTNVFKVGRTSAITHGVVTDDEASAKLRHSNRRRALMVDQLIVESLDDGQPFSEEGDSGALVLEEGSQRPVGLVCGGTDEYAVVNRIEFVLDKLGVAFL</sequence>
<dbReference type="InterPro" id="IPR009003">
    <property type="entry name" value="Peptidase_S1_PA"/>
</dbReference>
<proteinExistence type="predicted"/>
<dbReference type="Proteomes" id="UP001365781">
    <property type="component" value="Unassembled WGS sequence"/>
</dbReference>
<evidence type="ECO:0000313" key="3">
    <source>
        <dbReference type="Proteomes" id="UP001365781"/>
    </source>
</evidence>